<dbReference type="SMART" id="SM00382">
    <property type="entry name" value="AAA"/>
    <property type="match status" value="2"/>
</dbReference>
<dbReference type="InterPro" id="IPR002789">
    <property type="entry name" value="HerA_central"/>
</dbReference>
<dbReference type="InterPro" id="IPR027417">
    <property type="entry name" value="P-loop_NTPase"/>
</dbReference>
<keyword evidence="4" id="KW-1185">Reference proteome</keyword>
<dbReference type="PANTHER" id="PTHR30121">
    <property type="entry name" value="UNCHARACTERIZED PROTEIN YJGR-RELATED"/>
    <property type="match status" value="1"/>
</dbReference>
<reference evidence="3" key="1">
    <citation type="submission" date="2021-03" db="EMBL/GenBank/DDBJ databases">
        <title>Whole genome shotgun sequence of Actinoplanes consettensis NBRC 14913.</title>
        <authorList>
            <person name="Komaki H."/>
            <person name="Tamura T."/>
        </authorList>
    </citation>
    <scope>NUCLEOTIDE SEQUENCE</scope>
    <source>
        <strain evidence="3">NBRC 14913</strain>
    </source>
</reference>
<dbReference type="Pfam" id="PF01935">
    <property type="entry name" value="DUF87"/>
    <property type="match status" value="1"/>
</dbReference>
<feature type="compositionally biased region" description="Low complexity" evidence="1">
    <location>
        <begin position="638"/>
        <end position="657"/>
    </location>
</feature>
<dbReference type="CDD" id="cd01127">
    <property type="entry name" value="TrwB_TraG_TraD_VirD4"/>
    <property type="match status" value="1"/>
</dbReference>
<dbReference type="RefSeq" id="WP_213001000.1">
    <property type="nucleotide sequence ID" value="NZ_BAAATW010000031.1"/>
</dbReference>
<accession>A0A919SWJ1</accession>
<organism evidence="3 4">
    <name type="scientific">Winogradskya consettensis</name>
    <dbReference type="NCBI Taxonomy" id="113560"/>
    <lineage>
        <taxon>Bacteria</taxon>
        <taxon>Bacillati</taxon>
        <taxon>Actinomycetota</taxon>
        <taxon>Actinomycetes</taxon>
        <taxon>Micromonosporales</taxon>
        <taxon>Micromonosporaceae</taxon>
        <taxon>Winogradskya</taxon>
    </lineage>
</organism>
<dbReference type="PANTHER" id="PTHR30121:SF6">
    <property type="entry name" value="SLR6007 PROTEIN"/>
    <property type="match status" value="1"/>
</dbReference>
<dbReference type="InterPro" id="IPR003593">
    <property type="entry name" value="AAA+_ATPase"/>
</dbReference>
<feature type="region of interest" description="Disordered" evidence="1">
    <location>
        <begin position="636"/>
        <end position="657"/>
    </location>
</feature>
<dbReference type="Proteomes" id="UP000680865">
    <property type="component" value="Unassembled WGS sequence"/>
</dbReference>
<dbReference type="AlphaFoldDB" id="A0A919SWJ1"/>
<name>A0A919SWJ1_9ACTN</name>
<feature type="domain" description="AAA+ ATPase" evidence="2">
    <location>
        <begin position="686"/>
        <end position="1023"/>
    </location>
</feature>
<gene>
    <name evidence="3" type="ORF">Aco04nite_64730</name>
</gene>
<feature type="domain" description="AAA+ ATPase" evidence="2">
    <location>
        <begin position="56"/>
        <end position="318"/>
    </location>
</feature>
<evidence type="ECO:0000259" key="2">
    <source>
        <dbReference type="SMART" id="SM00382"/>
    </source>
</evidence>
<dbReference type="SUPFAM" id="SSF52540">
    <property type="entry name" value="P-loop containing nucleoside triphosphate hydrolases"/>
    <property type="match status" value="2"/>
</dbReference>
<evidence type="ECO:0000313" key="4">
    <source>
        <dbReference type="Proteomes" id="UP000680865"/>
    </source>
</evidence>
<dbReference type="EMBL" id="BOQP01000037">
    <property type="protein sequence ID" value="GIM79289.1"/>
    <property type="molecule type" value="Genomic_DNA"/>
</dbReference>
<sequence length="1074" mass="115979">MTDDGLKALTGLRISFVPTRDDVWNRSEFHVDTLHREVAEAVFDAIGDARESKSGSPVGLVVQGQRGSGKTHLLGWVREQVQRQDGYFFLVSLVEGIPFWQNVAHSMLDGLKRQVEGHETQLRVFLRRLTLLVGVPFEARQAIIGDVPLDRDAVEALLKALHEFDPAVASACRHTARALAVFNAGDYRAREVGNNFLLSDDECEPGERGPWALPRRAYPAEQIVSELSWLLALTGPSVIAIDQIDGLLAPMVKAMHDYREIKGHDSVMVDHISNGLMDLREQTHRTLTVVAAQHATWAVICKNAIAAVQDRFVAKQDLGRVPSPSVGRALVAKRLEQHYRMMSFSPPYPTWPIHDDAFDDAVNFMPRDLLKSVAAHIATCLKDGVVRELKTLSVPAEGVVTVVPAPVAASSLDEMDRRFEQLRASADIGRALTRDAEDTELPGLLAAGLQAWIIEHGDAGLTFEQDPPPSTKPALHARLRRTIDEETEEESHWGFRGISPEYHPTAVLNRLRKACTEAGLAGGVANRRVFVLRNAAWPQTPKNVEAVAAFEAAGGRRLTAGDDDLRTLWALRDLLAKSSPDLPAWLMARRPTRSIAFLTEALTDATTGLKATGLKPTDPTATGPMATALKATGPEAIGPEATAPERPAAAPQPEAVPAHPVAAGPGFSLGTSFDTGQPVVAGLEALRKHMAIFAGSGSGKTVLLRRVIEECALQGVSAIVLDPNNDLARLGDAWPEPPGGWAEGDAEKARDYLENTDVVVYTPRRSAGRPISFQPLPAFHELIDDPDEFEAAIDSALATLAPRAKVSGSTVKAERGRAVLKEALDHYARRHRETTLRGFIGMLDELPESVSSLGEGAVKVAAELGQALMAAMVIDPLFGGAGTAVDPGELLTPRTGKRARVSVISLIGLQGEDQRQSFVNQLQMALFAWVKKNPAGDRPLGGLFVMDEAQTLAPSGAMTACTRSTLSLASQARKYGLGLVFATQSPKGLHNQIPGNAATQSYGLMNAPVQIESAREMARAKGGDVPGISQLRTGEFYIALEGRSFTKVRTPLCLSHHPKSPLTTEEVLERARAE</sequence>
<protein>
    <submittedName>
        <fullName evidence="3">ATPase</fullName>
    </submittedName>
</protein>
<evidence type="ECO:0000256" key="1">
    <source>
        <dbReference type="SAM" id="MobiDB-lite"/>
    </source>
</evidence>
<evidence type="ECO:0000313" key="3">
    <source>
        <dbReference type="EMBL" id="GIM79289.1"/>
    </source>
</evidence>
<dbReference type="InterPro" id="IPR051162">
    <property type="entry name" value="T4SS_component"/>
</dbReference>
<proteinExistence type="predicted"/>
<dbReference type="Gene3D" id="3.40.50.300">
    <property type="entry name" value="P-loop containing nucleotide triphosphate hydrolases"/>
    <property type="match status" value="2"/>
</dbReference>
<comment type="caution">
    <text evidence="3">The sequence shown here is derived from an EMBL/GenBank/DDBJ whole genome shotgun (WGS) entry which is preliminary data.</text>
</comment>